<reference evidence="2 4" key="1">
    <citation type="submission" date="2017-10" db="EMBL/GenBank/DDBJ databases">
        <title>Genomics of the genus Arcobacter.</title>
        <authorList>
            <person name="Perez-Cataluna A."/>
            <person name="Figueras M.J."/>
        </authorList>
    </citation>
    <scope>NUCLEOTIDE SEQUENCE [LARGE SCALE GENOMIC DNA]</scope>
    <source>
        <strain evidence="2 4">CECT 7835</strain>
    </source>
</reference>
<dbReference type="Proteomes" id="UP000289193">
    <property type="component" value="Unassembled WGS sequence"/>
</dbReference>
<dbReference type="PROSITE" id="PS51257">
    <property type="entry name" value="PROKAR_LIPOPROTEIN"/>
    <property type="match status" value="1"/>
</dbReference>
<organism evidence="2 4">
    <name type="scientific">Halarcobacter bivalviorum</name>
    <dbReference type="NCBI Taxonomy" id="663364"/>
    <lineage>
        <taxon>Bacteria</taxon>
        <taxon>Pseudomonadati</taxon>
        <taxon>Campylobacterota</taxon>
        <taxon>Epsilonproteobacteria</taxon>
        <taxon>Campylobacterales</taxon>
        <taxon>Arcobacteraceae</taxon>
        <taxon>Halarcobacter</taxon>
    </lineage>
</organism>
<evidence type="ECO:0000313" key="1">
    <source>
        <dbReference type="EMBL" id="AXH11784.1"/>
    </source>
</evidence>
<evidence type="ECO:0000313" key="2">
    <source>
        <dbReference type="EMBL" id="RXK10911.1"/>
    </source>
</evidence>
<dbReference type="AlphaFoldDB" id="A0AAX2ADX7"/>
<gene>
    <name evidence="1" type="ORF">ABIV_0771</name>
    <name evidence="2" type="ORF">CRV05_00635</name>
</gene>
<accession>A0AAX2ADX7</accession>
<dbReference type="EMBL" id="CP031217">
    <property type="protein sequence ID" value="AXH11784.1"/>
    <property type="molecule type" value="Genomic_DNA"/>
</dbReference>
<dbReference type="KEGG" id="hbv:ABIV_0771"/>
<evidence type="ECO:0000313" key="3">
    <source>
        <dbReference type="Proteomes" id="UP000253850"/>
    </source>
</evidence>
<dbReference type="RefSeq" id="WP_114838646.1">
    <property type="nucleotide sequence ID" value="NZ_CP031217.1"/>
</dbReference>
<proteinExistence type="predicted"/>
<dbReference type="EMBL" id="PDKM01000001">
    <property type="protein sequence ID" value="RXK10911.1"/>
    <property type="molecule type" value="Genomic_DNA"/>
</dbReference>
<evidence type="ECO:0008006" key="5">
    <source>
        <dbReference type="Google" id="ProtNLM"/>
    </source>
</evidence>
<evidence type="ECO:0000313" key="4">
    <source>
        <dbReference type="Proteomes" id="UP000289193"/>
    </source>
</evidence>
<reference evidence="1 3" key="2">
    <citation type="submission" date="2018-07" db="EMBL/GenBank/DDBJ databases">
        <title>Complete genome of the Arcobacter bivalviorum type strain LMG 26154.</title>
        <authorList>
            <person name="Miller W.G."/>
            <person name="Yee E."/>
            <person name="Bono J.L."/>
        </authorList>
    </citation>
    <scope>NUCLEOTIDE SEQUENCE [LARGE SCALE GENOMIC DNA]</scope>
    <source>
        <strain evidence="1 3">LMG 26154</strain>
    </source>
</reference>
<name>A0AAX2ADX7_9BACT</name>
<protein>
    <recommendedName>
        <fullName evidence="5">Lipoprotein</fullName>
    </recommendedName>
</protein>
<sequence length="203" mass="23996">MRVIKHLFLLLLTTIFFYGCYSITSYSNSTQKLTFVKDKSPFISIEFSTPRQNYYSFSSCVDDSYTIQDINKEYGKIFLEYIDLNSACKWSGLPDSFFETSVNFDLKLKAFEVVEKINSGAYSFKTYKINDESYLSAVYYSTTNTNIFLLDYDGKFYTKMLKKIDPSYENKYLNKKRFEGDYTSSLVRKNIIESYFRYEKLEL</sequence>
<dbReference type="Proteomes" id="UP000253850">
    <property type="component" value="Chromosome"/>
</dbReference>
<keyword evidence="4" id="KW-1185">Reference proteome</keyword>